<evidence type="ECO:0008006" key="4">
    <source>
        <dbReference type="Google" id="ProtNLM"/>
    </source>
</evidence>
<evidence type="ECO:0000256" key="1">
    <source>
        <dbReference type="SAM" id="SignalP"/>
    </source>
</evidence>
<feature type="chain" id="PRO_5002017094" description="Alpha/beta hydrolase" evidence="1">
    <location>
        <begin position="24"/>
        <end position="249"/>
    </location>
</feature>
<evidence type="ECO:0000313" key="3">
    <source>
        <dbReference type="Proteomes" id="UP000030377"/>
    </source>
</evidence>
<dbReference type="EMBL" id="JRPN01000028">
    <property type="protein sequence ID" value="KGT74783.1"/>
    <property type="molecule type" value="Genomic_DNA"/>
</dbReference>
<dbReference type="RefSeq" id="WP_080752057.1">
    <property type="nucleotide sequence ID" value="NZ_JRPN01000028.1"/>
</dbReference>
<evidence type="ECO:0000313" key="2">
    <source>
        <dbReference type="EMBL" id="KGT74783.1"/>
    </source>
</evidence>
<dbReference type="STRING" id="375.BKD09_RS23525"/>
<name>A0A0A3YM60_BRAJP</name>
<dbReference type="Proteomes" id="UP000030377">
    <property type="component" value="Unassembled WGS sequence"/>
</dbReference>
<dbReference type="AlphaFoldDB" id="A0A0A3YM60"/>
<sequence length="249" mass="26336">MSFIRTMIVNGVLALVAATAAEAQQRPPIGLYGSPPDAMIFYVAHGAAGACGPGCSDWIAAEGTVQWDSYKRLIAILDRQAGHKLPLVIHSWGGSNLNVAVSMGRILRDRGLDATAGATEVEACAGKPEADCFALKRPGGPLDAKVSLPDPACDFACVLLLAGGVHRSLPQGATVVLAGRSIRNRRAPNVAPEQRESLTAIFGEQYRKYLHEMGVEPELVDIIDAIGEGGRPVVMPPSDWARLHIVTSP</sequence>
<gene>
    <name evidence="2" type="ORF">MA20_36075</name>
</gene>
<protein>
    <recommendedName>
        <fullName evidence="4">Alpha/beta hydrolase</fullName>
    </recommendedName>
</protein>
<accession>A0A0A3YM60</accession>
<proteinExistence type="predicted"/>
<organism evidence="2 3">
    <name type="scientific">Bradyrhizobium japonicum</name>
    <dbReference type="NCBI Taxonomy" id="375"/>
    <lineage>
        <taxon>Bacteria</taxon>
        <taxon>Pseudomonadati</taxon>
        <taxon>Pseudomonadota</taxon>
        <taxon>Alphaproteobacteria</taxon>
        <taxon>Hyphomicrobiales</taxon>
        <taxon>Nitrobacteraceae</taxon>
        <taxon>Bradyrhizobium</taxon>
    </lineage>
</organism>
<feature type="signal peptide" evidence="1">
    <location>
        <begin position="1"/>
        <end position="23"/>
    </location>
</feature>
<reference evidence="2 3" key="1">
    <citation type="submission" date="2014-09" db="EMBL/GenBank/DDBJ databases">
        <title>Draft genome of Bradyrhizobium japonicum Is-34.</title>
        <authorList>
            <person name="Tsurumaru H."/>
            <person name="Yamakawa T."/>
            <person name="Hashimoto S."/>
            <person name="Okizaki K."/>
            <person name="Kanesaki Y."/>
            <person name="Yoshikawa H."/>
            <person name="Yajima S."/>
        </authorList>
    </citation>
    <scope>NUCLEOTIDE SEQUENCE [LARGE SCALE GENOMIC DNA]</scope>
    <source>
        <strain evidence="2 3">Is-34</strain>
    </source>
</reference>
<keyword evidence="1" id="KW-0732">Signal</keyword>
<comment type="caution">
    <text evidence="2">The sequence shown here is derived from an EMBL/GenBank/DDBJ whole genome shotgun (WGS) entry which is preliminary data.</text>
</comment>